<keyword evidence="2" id="KW-1185">Reference proteome</keyword>
<proteinExistence type="predicted"/>
<protein>
    <submittedName>
        <fullName evidence="1">Uncharacterized protein</fullName>
    </submittedName>
</protein>
<sequence>MQSLIYYRLITCINRSRRFQHSLKQLFIYLTSRLSTFDDYGNKVKLLYSYQLQAKIAINTQWILYYIIRILMQDVQERGPVPTPTSSQLTTYDKQVLMWVRFNCLGIRCRKQGIQHGHIYQKRTINNAVLCKHYSAWSPLLGLSL</sequence>
<dbReference type="AlphaFoldDB" id="A0A8J8P855"/>
<dbReference type="Proteomes" id="UP000785679">
    <property type="component" value="Unassembled WGS sequence"/>
</dbReference>
<gene>
    <name evidence="1" type="ORF">FGO68_gene7832</name>
</gene>
<accession>A0A8J8P855</accession>
<reference evidence="1" key="1">
    <citation type="submission" date="2019-06" db="EMBL/GenBank/DDBJ databases">
        <authorList>
            <person name="Zheng W."/>
        </authorList>
    </citation>
    <scope>NUCLEOTIDE SEQUENCE</scope>
    <source>
        <strain evidence="1">QDHG01</strain>
    </source>
</reference>
<name>A0A8J8P855_HALGN</name>
<comment type="caution">
    <text evidence="1">The sequence shown here is derived from an EMBL/GenBank/DDBJ whole genome shotgun (WGS) entry which is preliminary data.</text>
</comment>
<organism evidence="1 2">
    <name type="scientific">Halteria grandinella</name>
    <dbReference type="NCBI Taxonomy" id="5974"/>
    <lineage>
        <taxon>Eukaryota</taxon>
        <taxon>Sar</taxon>
        <taxon>Alveolata</taxon>
        <taxon>Ciliophora</taxon>
        <taxon>Intramacronucleata</taxon>
        <taxon>Spirotrichea</taxon>
        <taxon>Stichotrichia</taxon>
        <taxon>Sporadotrichida</taxon>
        <taxon>Halteriidae</taxon>
        <taxon>Halteria</taxon>
    </lineage>
</organism>
<evidence type="ECO:0000313" key="1">
    <source>
        <dbReference type="EMBL" id="TNV87674.1"/>
    </source>
</evidence>
<dbReference type="EMBL" id="RRYP01000286">
    <property type="protein sequence ID" value="TNV87674.1"/>
    <property type="molecule type" value="Genomic_DNA"/>
</dbReference>
<evidence type="ECO:0000313" key="2">
    <source>
        <dbReference type="Proteomes" id="UP000785679"/>
    </source>
</evidence>